<keyword evidence="3" id="KW-0285">Flavoprotein</keyword>
<dbReference type="PANTHER" id="PTHR13847:SF286">
    <property type="entry name" value="D-AMINO ACID DEHYDROGENASE"/>
    <property type="match status" value="1"/>
</dbReference>
<comment type="similarity">
    <text evidence="2">Belongs to the DadA oxidoreductase family.</text>
</comment>
<evidence type="ECO:0000256" key="4">
    <source>
        <dbReference type="ARBA" id="ARBA00023002"/>
    </source>
</evidence>
<dbReference type="Gene3D" id="3.50.50.60">
    <property type="entry name" value="FAD/NAD(P)-binding domain"/>
    <property type="match status" value="1"/>
</dbReference>
<reference evidence="6 7" key="1">
    <citation type="submission" date="2018-03" db="EMBL/GenBank/DDBJ databases">
        <title>Genomic Encyclopedia of Type Strains, Phase III (KMG-III): the genomes of soil and plant-associated and newly described type strains.</title>
        <authorList>
            <person name="Whitman W."/>
        </authorList>
    </citation>
    <scope>NUCLEOTIDE SEQUENCE [LARGE SCALE GENOMIC DNA]</scope>
    <source>
        <strain evidence="6 7">CGMCC 1.07653</strain>
    </source>
</reference>
<name>A0A2P8HQP9_9BACI</name>
<keyword evidence="4" id="KW-0560">Oxidoreductase</keyword>
<dbReference type="EMBL" id="PYAV01000004">
    <property type="protein sequence ID" value="PSL48539.1"/>
    <property type="molecule type" value="Genomic_DNA"/>
</dbReference>
<proteinExistence type="inferred from homology"/>
<evidence type="ECO:0000256" key="1">
    <source>
        <dbReference type="ARBA" id="ARBA00001974"/>
    </source>
</evidence>
<dbReference type="Proteomes" id="UP000242310">
    <property type="component" value="Unassembled WGS sequence"/>
</dbReference>
<gene>
    <name evidence="6" type="ORF">B0H94_104140</name>
</gene>
<dbReference type="Pfam" id="PF01266">
    <property type="entry name" value="DAO"/>
    <property type="match status" value="1"/>
</dbReference>
<accession>A0A2P8HQP9</accession>
<evidence type="ECO:0000259" key="5">
    <source>
        <dbReference type="Pfam" id="PF01266"/>
    </source>
</evidence>
<comment type="cofactor">
    <cofactor evidence="1">
        <name>FAD</name>
        <dbReference type="ChEBI" id="CHEBI:57692"/>
    </cofactor>
</comment>
<dbReference type="OrthoDB" id="9805337at2"/>
<dbReference type="InterPro" id="IPR036188">
    <property type="entry name" value="FAD/NAD-bd_sf"/>
</dbReference>
<organism evidence="6 7">
    <name type="scientific">Salsuginibacillus halophilus</name>
    <dbReference type="NCBI Taxonomy" id="517424"/>
    <lineage>
        <taxon>Bacteria</taxon>
        <taxon>Bacillati</taxon>
        <taxon>Bacillota</taxon>
        <taxon>Bacilli</taxon>
        <taxon>Bacillales</taxon>
        <taxon>Bacillaceae</taxon>
        <taxon>Salsuginibacillus</taxon>
    </lineage>
</organism>
<dbReference type="SUPFAM" id="SSF54373">
    <property type="entry name" value="FAD-linked reductases, C-terminal domain"/>
    <property type="match status" value="1"/>
</dbReference>
<keyword evidence="7" id="KW-1185">Reference proteome</keyword>
<protein>
    <submittedName>
        <fullName evidence="6">D-amino acid dehydrogenase small subunit</fullName>
    </submittedName>
</protein>
<dbReference type="AlphaFoldDB" id="A0A2P8HQP9"/>
<dbReference type="RefSeq" id="WP_106588107.1">
    <property type="nucleotide sequence ID" value="NZ_PYAV01000004.1"/>
</dbReference>
<dbReference type="SUPFAM" id="SSF51905">
    <property type="entry name" value="FAD/NAD(P)-binding domain"/>
    <property type="match status" value="1"/>
</dbReference>
<feature type="domain" description="FAD dependent oxidoreductase" evidence="5">
    <location>
        <begin position="4"/>
        <end position="351"/>
    </location>
</feature>
<evidence type="ECO:0000313" key="6">
    <source>
        <dbReference type="EMBL" id="PSL48539.1"/>
    </source>
</evidence>
<dbReference type="PANTHER" id="PTHR13847">
    <property type="entry name" value="SARCOSINE DEHYDROGENASE-RELATED"/>
    <property type="match status" value="1"/>
</dbReference>
<sequence length="373" mass="39876">MASYIVAGAGILGASAAYHLAKAGETVTLIDREEPAQATHAAAGIICPWLTNRRSVPWYKLALNGAAQYGGLVHELEASGAAETGFARVGTLRLHTDEDELKRMEELAYERREAAPTMGEIHRMPPGQAAEEFPVLDEAYGAVRITGGGRVNGRAMRDALITGAKAHGARVLYGDAQPVTRGTTVTGVDVDGENVEADAVILCTGAWMHEAMESLGYHFLIRPQRAQILHMDTGWEDSGHWPVIMPPSNHYMLAFDGGRIVTGATHENKVGFDARTTAGGVHNLLTKALNTAPGLEDSTLAETRVGFRPMTPDSLPLFGPAPYHEGLFLANGLGASGLTTGPYIGKEIANMAMDRPIDVDPADYEISKGLRNR</sequence>
<comment type="caution">
    <text evidence="6">The sequence shown here is derived from an EMBL/GenBank/DDBJ whole genome shotgun (WGS) entry which is preliminary data.</text>
</comment>
<dbReference type="GO" id="GO:0016491">
    <property type="term" value="F:oxidoreductase activity"/>
    <property type="evidence" value="ECO:0007669"/>
    <property type="project" value="UniProtKB-KW"/>
</dbReference>
<evidence type="ECO:0000256" key="3">
    <source>
        <dbReference type="ARBA" id="ARBA00022630"/>
    </source>
</evidence>
<dbReference type="GO" id="GO:0005737">
    <property type="term" value="C:cytoplasm"/>
    <property type="evidence" value="ECO:0007669"/>
    <property type="project" value="TreeGrafter"/>
</dbReference>
<dbReference type="InterPro" id="IPR006076">
    <property type="entry name" value="FAD-dep_OxRdtase"/>
</dbReference>
<evidence type="ECO:0000313" key="7">
    <source>
        <dbReference type="Proteomes" id="UP000242310"/>
    </source>
</evidence>
<dbReference type="Gene3D" id="3.30.9.10">
    <property type="entry name" value="D-Amino Acid Oxidase, subunit A, domain 2"/>
    <property type="match status" value="1"/>
</dbReference>
<evidence type="ECO:0000256" key="2">
    <source>
        <dbReference type="ARBA" id="ARBA00009410"/>
    </source>
</evidence>